<dbReference type="SUPFAM" id="SSF51735">
    <property type="entry name" value="NAD(P)-binding Rossmann-fold domains"/>
    <property type="match status" value="1"/>
</dbReference>
<gene>
    <name evidence="11" type="ORF">EXE58_09390</name>
</gene>
<feature type="domain" description="3-hydroxyacyl-CoA dehydrogenase NAD binding" evidence="10">
    <location>
        <begin position="24"/>
        <end position="203"/>
    </location>
</feature>
<dbReference type="EC" id="1.1.1.35" evidence="11"/>
<dbReference type="Gene3D" id="3.40.50.720">
    <property type="entry name" value="NAD(P)-binding Rossmann-like Domain"/>
    <property type="match status" value="1"/>
</dbReference>
<protein>
    <submittedName>
        <fullName evidence="11">3-hydroxyacyl-CoA dehydrogenase</fullName>
        <ecNumber evidence="11">1.1.1.35</ecNumber>
    </submittedName>
</protein>
<organism evidence="11 12">
    <name type="scientific">Nocardioides seonyuensis</name>
    <dbReference type="NCBI Taxonomy" id="2518371"/>
    <lineage>
        <taxon>Bacteria</taxon>
        <taxon>Bacillati</taxon>
        <taxon>Actinomycetota</taxon>
        <taxon>Actinomycetes</taxon>
        <taxon>Propionibacteriales</taxon>
        <taxon>Nocardioidaceae</taxon>
        <taxon>Nocardioides</taxon>
    </lineage>
</organism>
<dbReference type="InterPro" id="IPR013328">
    <property type="entry name" value="6PGD_dom2"/>
</dbReference>
<dbReference type="PANTHER" id="PTHR43561:SF3">
    <property type="entry name" value="HYDROXYACYL-COENZYME A DEHYDROGENASE, MITOCHONDRIAL"/>
    <property type="match status" value="1"/>
</dbReference>
<keyword evidence="3" id="KW-0276">Fatty acid metabolism</keyword>
<dbReference type="SUPFAM" id="SSF48179">
    <property type="entry name" value="6-phosphogluconate dehydrogenase C-terminal domain-like"/>
    <property type="match status" value="1"/>
</dbReference>
<feature type="site" description="Important for catalytic activity" evidence="8">
    <location>
        <position position="160"/>
    </location>
</feature>
<dbReference type="AlphaFoldDB" id="A0A4P7IEH7"/>
<evidence type="ECO:0000256" key="8">
    <source>
        <dbReference type="PIRSR" id="PIRSR000105-1"/>
    </source>
</evidence>
<accession>A0A4P7IEH7</accession>
<reference evidence="11 12" key="1">
    <citation type="submission" date="2019-03" db="EMBL/GenBank/DDBJ databases">
        <title>Three New Species of Nocardioides, Nocardioides euryhalodurans sp. nov., Nocardioides seonyuensis sp. nov. and Nocardioides eburneoflavus sp. nov. Iolated from Soil.</title>
        <authorList>
            <person name="Roh S.G."/>
            <person name="Lee C."/>
            <person name="Kim M.-K."/>
            <person name="Kim S.B."/>
        </authorList>
    </citation>
    <scope>NUCLEOTIDE SEQUENCE [LARGE SCALE GENOMIC DNA]</scope>
    <source>
        <strain evidence="11 12">MMS17-SY207-3</strain>
    </source>
</reference>
<dbReference type="Pfam" id="PF00725">
    <property type="entry name" value="3HCDH"/>
    <property type="match status" value="1"/>
</dbReference>
<evidence type="ECO:0000256" key="1">
    <source>
        <dbReference type="ARBA" id="ARBA00005005"/>
    </source>
</evidence>
<dbReference type="InterPro" id="IPR036291">
    <property type="entry name" value="NAD(P)-bd_dom_sf"/>
</dbReference>
<dbReference type="PIRSF" id="PIRSF000105">
    <property type="entry name" value="HCDH"/>
    <property type="match status" value="1"/>
</dbReference>
<feature type="domain" description="3-hydroxyacyl-CoA dehydrogenase C-terminal" evidence="9">
    <location>
        <begin position="207"/>
        <end position="301"/>
    </location>
</feature>
<evidence type="ECO:0000259" key="9">
    <source>
        <dbReference type="Pfam" id="PF00725"/>
    </source>
</evidence>
<evidence type="ECO:0000313" key="11">
    <source>
        <dbReference type="EMBL" id="QBX55644.1"/>
    </source>
</evidence>
<evidence type="ECO:0000256" key="4">
    <source>
        <dbReference type="ARBA" id="ARBA00023002"/>
    </source>
</evidence>
<keyword evidence="6" id="KW-0443">Lipid metabolism</keyword>
<evidence type="ECO:0000313" key="12">
    <source>
        <dbReference type="Proteomes" id="UP000294853"/>
    </source>
</evidence>
<dbReference type="RefSeq" id="WP_135267635.1">
    <property type="nucleotide sequence ID" value="NZ_CP038436.1"/>
</dbReference>
<comment type="pathway">
    <text evidence="1">Lipid metabolism; fatty acid beta-oxidation.</text>
</comment>
<evidence type="ECO:0000256" key="3">
    <source>
        <dbReference type="ARBA" id="ARBA00022832"/>
    </source>
</evidence>
<dbReference type="PANTHER" id="PTHR43561">
    <property type="match status" value="1"/>
</dbReference>
<dbReference type="EMBL" id="CP038436">
    <property type="protein sequence ID" value="QBX55644.1"/>
    <property type="molecule type" value="Genomic_DNA"/>
</dbReference>
<keyword evidence="4 11" id="KW-0560">Oxidoreductase</keyword>
<dbReference type="KEGG" id="nsn:EXE58_09390"/>
<dbReference type="GO" id="GO:0003857">
    <property type="term" value="F:(3S)-3-hydroxyacyl-CoA dehydrogenase (NAD+) activity"/>
    <property type="evidence" value="ECO:0007669"/>
    <property type="project" value="UniProtKB-EC"/>
</dbReference>
<dbReference type="NCBIfam" id="NF006143">
    <property type="entry name" value="PRK08293.1"/>
    <property type="match status" value="1"/>
</dbReference>
<comment type="catalytic activity">
    <reaction evidence="7">
        <text>a (3S)-3-hydroxyacyl-CoA + NAD(+) = a 3-oxoacyl-CoA + NADH + H(+)</text>
        <dbReference type="Rhea" id="RHEA:22432"/>
        <dbReference type="ChEBI" id="CHEBI:15378"/>
        <dbReference type="ChEBI" id="CHEBI:57318"/>
        <dbReference type="ChEBI" id="CHEBI:57540"/>
        <dbReference type="ChEBI" id="CHEBI:57945"/>
        <dbReference type="ChEBI" id="CHEBI:90726"/>
        <dbReference type="EC" id="1.1.1.35"/>
    </reaction>
</comment>
<evidence type="ECO:0000256" key="7">
    <source>
        <dbReference type="ARBA" id="ARBA00049556"/>
    </source>
</evidence>
<dbReference type="InterPro" id="IPR022694">
    <property type="entry name" value="3-OHacyl-CoA_DH"/>
</dbReference>
<comment type="pathway">
    <text evidence="2">Lipid metabolism; butanoate metabolism.</text>
</comment>
<dbReference type="OrthoDB" id="9771883at2"/>
<dbReference type="InterPro" id="IPR052242">
    <property type="entry name" value="Mito_3-hydroxyacyl-CoA_DH"/>
</dbReference>
<evidence type="ECO:0000256" key="6">
    <source>
        <dbReference type="ARBA" id="ARBA00023098"/>
    </source>
</evidence>
<keyword evidence="5" id="KW-0520">NAD</keyword>
<dbReference type="Pfam" id="PF02737">
    <property type="entry name" value="3HCDH_N"/>
    <property type="match status" value="1"/>
</dbReference>
<proteinExistence type="predicted"/>
<evidence type="ECO:0000259" key="10">
    <source>
        <dbReference type="Pfam" id="PF02737"/>
    </source>
</evidence>
<evidence type="ECO:0000256" key="2">
    <source>
        <dbReference type="ARBA" id="ARBA00005086"/>
    </source>
</evidence>
<dbReference type="GO" id="GO:0070403">
    <property type="term" value="F:NAD+ binding"/>
    <property type="evidence" value="ECO:0007669"/>
    <property type="project" value="InterPro"/>
</dbReference>
<dbReference type="Gene3D" id="1.10.1040.10">
    <property type="entry name" value="N-(1-d-carboxylethyl)-l-norvaline Dehydrogenase, domain 2"/>
    <property type="match status" value="1"/>
</dbReference>
<evidence type="ECO:0000256" key="5">
    <source>
        <dbReference type="ARBA" id="ARBA00023027"/>
    </source>
</evidence>
<dbReference type="InterPro" id="IPR006108">
    <property type="entry name" value="3HC_DH_C"/>
</dbReference>
<dbReference type="GO" id="GO:0006635">
    <property type="term" value="P:fatty acid beta-oxidation"/>
    <property type="evidence" value="ECO:0007669"/>
    <property type="project" value="TreeGrafter"/>
</dbReference>
<name>A0A4P7IEH7_9ACTN</name>
<keyword evidence="12" id="KW-1185">Reference proteome</keyword>
<dbReference type="InterPro" id="IPR006176">
    <property type="entry name" value="3-OHacyl-CoA_DH_NAD-bd"/>
</dbReference>
<sequence length="302" mass="32838">MTDHTSQSTASAEAPERGGALQNLTVLGSGVLGSQIALQAAFHGKDVTIYDISETALASLSARWDYLAPLYVQDLTDATPERMAEALGRIRTTSDLADAVVDADLIIEAVPEVLEVKQQTWAEVGRLALEETIFATNSSTFLPSDIAQSTGRPSRFLALHFANEIWRLNIGEVMGHPDTDPDAYEAVAGFAEEIGMVPIRVLREQPGYVLNSLLVPFLWAAGRLLVRGVADPETVDRTWRISTGAPLGPFQFLDIIGMMTPYNLLEDSDDSELRAFADLIKRDYIETGRLGKGAGAGFYDYS</sequence>
<dbReference type="Proteomes" id="UP000294853">
    <property type="component" value="Chromosome"/>
</dbReference>
<dbReference type="InterPro" id="IPR008927">
    <property type="entry name" value="6-PGluconate_DH-like_C_sf"/>
</dbReference>